<accession>A0A9Q1MWQ9</accession>
<keyword evidence="1" id="KW-0732">Signal</keyword>
<dbReference type="Proteomes" id="UP001152561">
    <property type="component" value="Unassembled WGS sequence"/>
</dbReference>
<evidence type="ECO:0008006" key="4">
    <source>
        <dbReference type="Google" id="ProtNLM"/>
    </source>
</evidence>
<protein>
    <recommendedName>
        <fullName evidence="4">Expp1 protein</fullName>
    </recommendedName>
</protein>
<dbReference type="PANTHER" id="PTHR21454:SF41">
    <property type="entry name" value="EXPP1 PROTEIN"/>
    <property type="match status" value="1"/>
</dbReference>
<comment type="caution">
    <text evidence="2">The sequence shown here is derived from an EMBL/GenBank/DDBJ whole genome shotgun (WGS) entry which is preliminary data.</text>
</comment>
<evidence type="ECO:0000256" key="1">
    <source>
        <dbReference type="SAM" id="SignalP"/>
    </source>
</evidence>
<organism evidence="2 3">
    <name type="scientific">Anisodus acutangulus</name>
    <dbReference type="NCBI Taxonomy" id="402998"/>
    <lineage>
        <taxon>Eukaryota</taxon>
        <taxon>Viridiplantae</taxon>
        <taxon>Streptophyta</taxon>
        <taxon>Embryophyta</taxon>
        <taxon>Tracheophyta</taxon>
        <taxon>Spermatophyta</taxon>
        <taxon>Magnoliopsida</taxon>
        <taxon>eudicotyledons</taxon>
        <taxon>Gunneridae</taxon>
        <taxon>Pentapetalae</taxon>
        <taxon>asterids</taxon>
        <taxon>lamiids</taxon>
        <taxon>Solanales</taxon>
        <taxon>Solanaceae</taxon>
        <taxon>Solanoideae</taxon>
        <taxon>Hyoscyameae</taxon>
        <taxon>Anisodus</taxon>
    </lineage>
</organism>
<evidence type="ECO:0000313" key="2">
    <source>
        <dbReference type="EMBL" id="KAJ8570604.1"/>
    </source>
</evidence>
<dbReference type="GO" id="GO:0017183">
    <property type="term" value="P:protein histidyl modification to diphthamide"/>
    <property type="evidence" value="ECO:0007669"/>
    <property type="project" value="InterPro"/>
</dbReference>
<dbReference type="AlphaFoldDB" id="A0A9Q1MWQ9"/>
<feature type="chain" id="PRO_5040351365" description="Expp1 protein" evidence="1">
    <location>
        <begin position="25"/>
        <end position="320"/>
    </location>
</feature>
<dbReference type="GO" id="GO:0046872">
    <property type="term" value="F:metal ion binding"/>
    <property type="evidence" value="ECO:0007669"/>
    <property type="project" value="InterPro"/>
</dbReference>
<feature type="signal peptide" evidence="1">
    <location>
        <begin position="1"/>
        <end position="24"/>
    </location>
</feature>
<proteinExistence type="predicted"/>
<dbReference type="EMBL" id="JAJAGQ010000002">
    <property type="protein sequence ID" value="KAJ8570604.1"/>
    <property type="molecule type" value="Genomic_DNA"/>
</dbReference>
<dbReference type="PANTHER" id="PTHR21454">
    <property type="entry name" value="DPH3 HOMOLOG-RELATED"/>
    <property type="match status" value="1"/>
</dbReference>
<reference evidence="3" key="1">
    <citation type="journal article" date="2023" name="Proc. Natl. Acad. Sci. U.S.A.">
        <title>Genomic and structural basis for evolution of tropane alkaloid biosynthesis.</title>
        <authorList>
            <person name="Wanga Y.-J."/>
            <person name="Taina T."/>
            <person name="Yua J.-Y."/>
            <person name="Lia J."/>
            <person name="Xua B."/>
            <person name="Chenc J."/>
            <person name="D'Auriad J.C."/>
            <person name="Huanga J.-P."/>
            <person name="Huanga S.-X."/>
        </authorList>
    </citation>
    <scope>NUCLEOTIDE SEQUENCE [LARGE SCALE GENOMIC DNA]</scope>
    <source>
        <strain evidence="3">cv. KIB-2019</strain>
    </source>
</reference>
<dbReference type="OrthoDB" id="1885051at2759"/>
<evidence type="ECO:0000313" key="3">
    <source>
        <dbReference type="Proteomes" id="UP001152561"/>
    </source>
</evidence>
<keyword evidence="3" id="KW-1185">Reference proteome</keyword>
<dbReference type="InterPro" id="IPR044248">
    <property type="entry name" value="DPH3/4-like"/>
</dbReference>
<sequence>MAIQTPPLLLICLLISSLTLISQSRSDTNHVYSPCADAKVQKSDGFSFGIVFASRTSFFQNGSVQLSPCDKRLSLSSGNSQLAVFRPKVDEISLLTINTSNFFPDSYGGYMVAFAGRKYAARSLPAFVANSTFTVTSFTLVHEFKKGRLENLYWKRDGCSSCSGNSNFVCLNGQDCAIRTNNCKNRGGGVDCSLGIQLTFSGTDKHESVFNSWWWGSLVPQSVAYVEPFGNHLTATKGDTTEFIISSDSQSGDSKSSYKAEKLSDVQNYDSMQSYNMDYQGHFELGFAQSLGRIMLPLNLTSDEVPNICQCQAVSWDTKA</sequence>
<name>A0A9Q1MWQ9_9SOLA</name>
<gene>
    <name evidence="2" type="ORF">K7X08_037576</name>
</gene>
<dbReference type="GO" id="GO:0005829">
    <property type="term" value="C:cytosol"/>
    <property type="evidence" value="ECO:0007669"/>
    <property type="project" value="TreeGrafter"/>
</dbReference>